<evidence type="ECO:0000256" key="1">
    <source>
        <dbReference type="SAM" id="MobiDB-lite"/>
    </source>
</evidence>
<feature type="compositionally biased region" description="Low complexity" evidence="1">
    <location>
        <begin position="180"/>
        <end position="203"/>
    </location>
</feature>
<evidence type="ECO:0000313" key="3">
    <source>
        <dbReference type="Proteomes" id="UP000198983"/>
    </source>
</evidence>
<sequence length="293" mass="32298">MVGRWPSAWTDVRAASRLCAGPRPRAGPRDAALRVVHACQMPIASAAYPPGDYAAPLLWWSSALAAGDGGRGSPRLLQRRGPTARSWWCAARAVHRAPGSWWAWTEPTFPTPCWRSPSYRPPGTASACGLCSAPRRMPYRTRRSPRGPSRRPWPGGGRSTPMYTAGRWTDWSRSPRERASSSWAPAGATPWPAPSSARSARGCSGRRRPDRGRPSGSLTPRTRIETGITTLRVVVDAHPATAGRGFRPSRDHRQLRGDHRRSGRDHRPARGRLSTAHPERDLTGCCWEEVWLS</sequence>
<feature type="compositionally biased region" description="Basic residues" evidence="1">
    <location>
        <begin position="258"/>
        <end position="270"/>
    </location>
</feature>
<dbReference type="AlphaFoldDB" id="A0A1H1VUH5"/>
<dbReference type="Proteomes" id="UP000198983">
    <property type="component" value="Chromosome I"/>
</dbReference>
<gene>
    <name evidence="2" type="ORF">SAMN04489717_4219</name>
</gene>
<dbReference type="STRING" id="117157.SAMN04489717_4219"/>
<feature type="compositionally biased region" description="Basic and acidic residues" evidence="1">
    <location>
        <begin position="248"/>
        <end position="257"/>
    </location>
</feature>
<dbReference type="EMBL" id="LT629732">
    <property type="protein sequence ID" value="SDS88547.1"/>
    <property type="molecule type" value="Genomic_DNA"/>
</dbReference>
<feature type="region of interest" description="Disordered" evidence="1">
    <location>
        <begin position="137"/>
        <end position="225"/>
    </location>
</feature>
<feature type="compositionally biased region" description="Basic residues" evidence="1">
    <location>
        <begin position="137"/>
        <end position="149"/>
    </location>
</feature>
<proteinExistence type="predicted"/>
<protein>
    <submittedName>
        <fullName evidence="2">Uncharacterized protein</fullName>
    </submittedName>
</protein>
<name>A0A1H1VUH5_9ACTN</name>
<evidence type="ECO:0000313" key="2">
    <source>
        <dbReference type="EMBL" id="SDS88547.1"/>
    </source>
</evidence>
<feature type="region of interest" description="Disordered" evidence="1">
    <location>
        <begin position="239"/>
        <end position="277"/>
    </location>
</feature>
<keyword evidence="3" id="KW-1185">Reference proteome</keyword>
<reference evidence="2 3" key="1">
    <citation type="submission" date="2016-10" db="EMBL/GenBank/DDBJ databases">
        <authorList>
            <person name="de Groot N.N."/>
        </authorList>
    </citation>
    <scope>NUCLEOTIDE SEQUENCE [LARGE SCALE GENOMIC DNA]</scope>
    <source>
        <strain evidence="2 3">DSM 22024</strain>
    </source>
</reference>
<organism evidence="2 3">
    <name type="scientific">Actinopolymorpha singaporensis</name>
    <dbReference type="NCBI Taxonomy" id="117157"/>
    <lineage>
        <taxon>Bacteria</taxon>
        <taxon>Bacillati</taxon>
        <taxon>Actinomycetota</taxon>
        <taxon>Actinomycetes</taxon>
        <taxon>Propionibacteriales</taxon>
        <taxon>Actinopolymorphaceae</taxon>
        <taxon>Actinopolymorpha</taxon>
    </lineage>
</organism>
<accession>A0A1H1VUH5</accession>